<accession>A0A1H4FKB2</accession>
<reference evidence="8" key="1">
    <citation type="submission" date="2016-10" db="EMBL/GenBank/DDBJ databases">
        <authorList>
            <person name="Varghese N."/>
            <person name="Submissions S."/>
        </authorList>
    </citation>
    <scope>NUCLEOTIDE SEQUENCE [LARGE SCALE GENOMIC DNA]</scope>
    <source>
        <strain evidence="8">DSM 11526</strain>
    </source>
</reference>
<dbReference type="Pfam" id="PF00535">
    <property type="entry name" value="Glycos_transf_2"/>
    <property type="match status" value="1"/>
</dbReference>
<dbReference type="EMBL" id="FNRJ01000011">
    <property type="protein sequence ID" value="SEA97188.1"/>
    <property type="molecule type" value="Genomic_DNA"/>
</dbReference>
<evidence type="ECO:0000313" key="8">
    <source>
        <dbReference type="Proteomes" id="UP000242469"/>
    </source>
</evidence>
<dbReference type="CDD" id="cd02522">
    <property type="entry name" value="GT_2_like_a"/>
    <property type="match status" value="1"/>
</dbReference>
<keyword evidence="4 7" id="KW-0808">Transferase</keyword>
<evidence type="ECO:0000259" key="6">
    <source>
        <dbReference type="Pfam" id="PF00535"/>
    </source>
</evidence>
<dbReference type="STRING" id="1122198.SAMN02745729_11178"/>
<comment type="subcellular location">
    <subcellularLocation>
        <location evidence="1">Cell membrane</location>
    </subcellularLocation>
</comment>
<dbReference type="Gene3D" id="3.90.550.10">
    <property type="entry name" value="Spore Coat Polysaccharide Biosynthesis Protein SpsA, Chain A"/>
    <property type="match status" value="1"/>
</dbReference>
<dbReference type="Proteomes" id="UP000242469">
    <property type="component" value="Unassembled WGS sequence"/>
</dbReference>
<proteinExistence type="predicted"/>
<keyword evidence="3" id="KW-0328">Glycosyltransferase</keyword>
<dbReference type="SUPFAM" id="SSF53448">
    <property type="entry name" value="Nucleotide-diphospho-sugar transferases"/>
    <property type="match status" value="1"/>
</dbReference>
<protein>
    <submittedName>
        <fullName evidence="7">Transferase 2, rSAM/selenodomain-associated</fullName>
    </submittedName>
</protein>
<evidence type="ECO:0000256" key="1">
    <source>
        <dbReference type="ARBA" id="ARBA00004236"/>
    </source>
</evidence>
<evidence type="ECO:0000256" key="3">
    <source>
        <dbReference type="ARBA" id="ARBA00022676"/>
    </source>
</evidence>
<keyword evidence="5" id="KW-0472">Membrane</keyword>
<evidence type="ECO:0000313" key="7">
    <source>
        <dbReference type="EMBL" id="SEA97188.1"/>
    </source>
</evidence>
<evidence type="ECO:0000256" key="5">
    <source>
        <dbReference type="ARBA" id="ARBA00023136"/>
    </source>
</evidence>
<dbReference type="InterPro" id="IPR026461">
    <property type="entry name" value="Trfase_2_rSAM/seldom_assoc"/>
</dbReference>
<dbReference type="GO" id="GO:0016757">
    <property type="term" value="F:glycosyltransferase activity"/>
    <property type="evidence" value="ECO:0007669"/>
    <property type="project" value="UniProtKB-KW"/>
</dbReference>
<dbReference type="InterPro" id="IPR001173">
    <property type="entry name" value="Glyco_trans_2-like"/>
</dbReference>
<keyword evidence="2" id="KW-1003">Cell membrane</keyword>
<dbReference type="NCBIfam" id="TIGR04283">
    <property type="entry name" value="glyco_like_mftF"/>
    <property type="match status" value="1"/>
</dbReference>
<name>A0A1H4FKB2_9GAMM</name>
<keyword evidence="8" id="KW-1185">Reference proteome</keyword>
<dbReference type="GO" id="GO:0005886">
    <property type="term" value="C:plasma membrane"/>
    <property type="evidence" value="ECO:0007669"/>
    <property type="project" value="UniProtKB-SubCell"/>
</dbReference>
<dbReference type="RefSeq" id="WP_091827106.1">
    <property type="nucleotide sequence ID" value="NZ_FNRJ01000011.1"/>
</dbReference>
<sequence length="228" mass="25841">MTTQTDLAIVVPVLNEIEALPRLLQHLRHWQQRGAEVLLVDGGSHDQTPETARAQGFRVLDAARGRATQMNSGSRACKADNLLFLHADTRLPDGADQAVLAALANHPHVWGRFDVQIEGRSRMLPLIARLMNLRSRLSGIATGDQALFMSRELFERVGGFPEQPLMEDIEISKRLKSVVAPICLRQTVTTSGRRWDSRGSWRTILLMWQLRWAYWRGTPAQQLAERYR</sequence>
<evidence type="ECO:0000256" key="2">
    <source>
        <dbReference type="ARBA" id="ARBA00022475"/>
    </source>
</evidence>
<organism evidence="7 8">
    <name type="scientific">Marinobacterium iners DSM 11526</name>
    <dbReference type="NCBI Taxonomy" id="1122198"/>
    <lineage>
        <taxon>Bacteria</taxon>
        <taxon>Pseudomonadati</taxon>
        <taxon>Pseudomonadota</taxon>
        <taxon>Gammaproteobacteria</taxon>
        <taxon>Oceanospirillales</taxon>
        <taxon>Oceanospirillaceae</taxon>
        <taxon>Marinobacterium</taxon>
    </lineage>
</organism>
<gene>
    <name evidence="7" type="ORF">SAMN02745729_11178</name>
</gene>
<dbReference type="AlphaFoldDB" id="A0A1H4FKB2"/>
<dbReference type="PANTHER" id="PTHR43646:SF2">
    <property type="entry name" value="GLYCOSYLTRANSFERASE 2-LIKE DOMAIN-CONTAINING PROTEIN"/>
    <property type="match status" value="1"/>
</dbReference>
<dbReference type="OrthoDB" id="5291101at2"/>
<feature type="domain" description="Glycosyltransferase 2-like" evidence="6">
    <location>
        <begin position="9"/>
        <end position="128"/>
    </location>
</feature>
<evidence type="ECO:0000256" key="4">
    <source>
        <dbReference type="ARBA" id="ARBA00022679"/>
    </source>
</evidence>
<dbReference type="InterPro" id="IPR029044">
    <property type="entry name" value="Nucleotide-diphossugar_trans"/>
</dbReference>
<dbReference type="PANTHER" id="PTHR43646">
    <property type="entry name" value="GLYCOSYLTRANSFERASE"/>
    <property type="match status" value="1"/>
</dbReference>